<protein>
    <recommendedName>
        <fullName evidence="4">PXO1-02</fullName>
    </recommendedName>
</protein>
<reference evidence="2 3" key="1">
    <citation type="submission" date="2017-01" db="EMBL/GenBank/DDBJ databases">
        <title>Bacillus cereus isolates.</title>
        <authorList>
            <person name="Beno S.M."/>
        </authorList>
    </citation>
    <scope>NUCLEOTIDE SEQUENCE [LARGE SCALE GENOMIC DNA]</scope>
    <source>
        <strain evidence="2 3">FSL H8-0485</strain>
    </source>
</reference>
<dbReference type="AlphaFoldDB" id="A0A1S9TM48"/>
<organism evidence="2 3">
    <name type="scientific">Bacillus cereus</name>
    <dbReference type="NCBI Taxonomy" id="1396"/>
    <lineage>
        <taxon>Bacteria</taxon>
        <taxon>Bacillati</taxon>
        <taxon>Bacillota</taxon>
        <taxon>Bacilli</taxon>
        <taxon>Bacillales</taxon>
        <taxon>Bacillaceae</taxon>
        <taxon>Bacillus</taxon>
        <taxon>Bacillus cereus group</taxon>
    </lineage>
</organism>
<keyword evidence="1" id="KW-1133">Transmembrane helix</keyword>
<evidence type="ECO:0000256" key="1">
    <source>
        <dbReference type="SAM" id="Phobius"/>
    </source>
</evidence>
<gene>
    <name evidence="2" type="ORF">BW897_21805</name>
</gene>
<feature type="transmembrane region" description="Helical" evidence="1">
    <location>
        <begin position="49"/>
        <end position="68"/>
    </location>
</feature>
<evidence type="ECO:0000313" key="3">
    <source>
        <dbReference type="Proteomes" id="UP000190906"/>
    </source>
</evidence>
<sequence>MDSITNHIYKKRMLEHTILFSLVHLVPILIFTGIIYLVLELSKSEWYTWLIYEGIFTILFLITRFQVFQTKKSILSMKQYEKWFSKLNIILVSIFLVCFAGIPALLQIVFILQMALIFYLLERSCLYIERLPIHNVYKIKAIIYDKKQLKIERIIPNNEEHGTLTAQTKDEQYFLYTAVYLSGILSPISPEVFEEYERRNHMGR</sequence>
<proteinExistence type="predicted"/>
<keyword evidence="1" id="KW-0812">Transmembrane</keyword>
<name>A0A1S9TM48_BACCE</name>
<evidence type="ECO:0000313" key="2">
    <source>
        <dbReference type="EMBL" id="OOR10651.1"/>
    </source>
</evidence>
<comment type="caution">
    <text evidence="2">The sequence shown here is derived from an EMBL/GenBank/DDBJ whole genome shotgun (WGS) entry which is preliminary data.</text>
</comment>
<accession>A0A1S9TM48</accession>
<keyword evidence="1" id="KW-0472">Membrane</keyword>
<dbReference type="EMBL" id="MUAJ01000024">
    <property type="protein sequence ID" value="OOR10651.1"/>
    <property type="molecule type" value="Genomic_DNA"/>
</dbReference>
<evidence type="ECO:0008006" key="4">
    <source>
        <dbReference type="Google" id="ProtNLM"/>
    </source>
</evidence>
<feature type="transmembrane region" description="Helical" evidence="1">
    <location>
        <begin position="18"/>
        <end position="37"/>
    </location>
</feature>
<dbReference type="Proteomes" id="UP000190906">
    <property type="component" value="Unassembled WGS sequence"/>
</dbReference>
<dbReference type="RefSeq" id="WP_078205202.1">
    <property type="nucleotide sequence ID" value="NZ_MUAJ01000024.1"/>
</dbReference>
<feature type="transmembrane region" description="Helical" evidence="1">
    <location>
        <begin position="89"/>
        <end position="121"/>
    </location>
</feature>